<feature type="region of interest" description="Disordered" evidence="1">
    <location>
        <begin position="1"/>
        <end position="23"/>
    </location>
</feature>
<organism evidence="2 3">
    <name type="scientific">Cutaneotrichosporon oleaginosum</name>
    <dbReference type="NCBI Taxonomy" id="879819"/>
    <lineage>
        <taxon>Eukaryota</taxon>
        <taxon>Fungi</taxon>
        <taxon>Dikarya</taxon>
        <taxon>Basidiomycota</taxon>
        <taxon>Agaricomycotina</taxon>
        <taxon>Tremellomycetes</taxon>
        <taxon>Trichosporonales</taxon>
        <taxon>Trichosporonaceae</taxon>
        <taxon>Cutaneotrichosporon</taxon>
    </lineage>
</organism>
<evidence type="ECO:0000313" key="3">
    <source>
        <dbReference type="Proteomes" id="UP000053611"/>
    </source>
</evidence>
<name>A0A0J0XDC0_9TREE</name>
<dbReference type="InterPro" id="IPR010920">
    <property type="entry name" value="LSM_dom_sf"/>
</dbReference>
<dbReference type="AlphaFoldDB" id="A0A0J0XDC0"/>
<accession>A0A0J0XDC0</accession>
<evidence type="ECO:0000256" key="1">
    <source>
        <dbReference type="SAM" id="MobiDB-lite"/>
    </source>
</evidence>
<protein>
    <submittedName>
        <fullName evidence="2">Uncharacterized protein</fullName>
    </submittedName>
</protein>
<gene>
    <name evidence="2" type="ORF">CC85DRAFT_305378</name>
</gene>
<dbReference type="RefSeq" id="XP_018275576.1">
    <property type="nucleotide sequence ID" value="XM_018425603.1"/>
</dbReference>
<dbReference type="Gene3D" id="2.30.30.100">
    <property type="match status" value="1"/>
</dbReference>
<evidence type="ECO:0000313" key="2">
    <source>
        <dbReference type="EMBL" id="KLT39085.1"/>
    </source>
</evidence>
<dbReference type="SUPFAM" id="SSF50182">
    <property type="entry name" value="Sm-like ribonucleoproteins"/>
    <property type="match status" value="1"/>
</dbReference>
<keyword evidence="3" id="KW-1185">Reference proteome</keyword>
<dbReference type="OrthoDB" id="2020720at2759"/>
<dbReference type="GeneID" id="28986206"/>
<reference evidence="2 3" key="1">
    <citation type="submission" date="2015-03" db="EMBL/GenBank/DDBJ databases">
        <title>Genomics and transcriptomics of the oil-accumulating basidiomycete yeast T. oleaginosus allow insights into substrate utilization and the diverse evolutionary trajectories of mating systems in fungi.</title>
        <authorList>
            <consortium name="DOE Joint Genome Institute"/>
            <person name="Kourist R."/>
            <person name="Kracht O."/>
            <person name="Bracharz F."/>
            <person name="Lipzen A."/>
            <person name="Nolan M."/>
            <person name="Ohm R."/>
            <person name="Grigoriev I."/>
            <person name="Sun S."/>
            <person name="Heitman J."/>
            <person name="Bruck T."/>
            <person name="Nowrousian M."/>
        </authorList>
    </citation>
    <scope>NUCLEOTIDE SEQUENCE [LARGE SCALE GENOMIC DNA]</scope>
    <source>
        <strain evidence="2 3">IBC0246</strain>
    </source>
</reference>
<proteinExistence type="predicted"/>
<sequence>MVDHPFSGTPRGPSPRTPTMPPHDALRALLHAFLHVTLRDGRILSGNLLAVDASASLLLYDVHETRTLPKTDVGANVAQYYPWSRPRPEEGSHDPSDGDGGFVRRRELASVLVNMRDVAAVEMGEEDAASWSRFACVAFEKGQAVPPTAPSPVKV</sequence>
<dbReference type="Proteomes" id="UP000053611">
    <property type="component" value="Unassembled WGS sequence"/>
</dbReference>
<feature type="compositionally biased region" description="Pro residues" evidence="1">
    <location>
        <begin position="12"/>
        <end position="21"/>
    </location>
</feature>
<dbReference type="EMBL" id="KQ087271">
    <property type="protein sequence ID" value="KLT39085.1"/>
    <property type="molecule type" value="Genomic_DNA"/>
</dbReference>